<accession>A0AA87ZVF7</accession>
<organism evidence="1 2">
    <name type="scientific">Ficus carica</name>
    <name type="common">Common fig</name>
    <dbReference type="NCBI Taxonomy" id="3494"/>
    <lineage>
        <taxon>Eukaryota</taxon>
        <taxon>Viridiplantae</taxon>
        <taxon>Streptophyta</taxon>
        <taxon>Embryophyta</taxon>
        <taxon>Tracheophyta</taxon>
        <taxon>Spermatophyta</taxon>
        <taxon>Magnoliopsida</taxon>
        <taxon>eudicotyledons</taxon>
        <taxon>Gunneridae</taxon>
        <taxon>Pentapetalae</taxon>
        <taxon>rosids</taxon>
        <taxon>fabids</taxon>
        <taxon>Rosales</taxon>
        <taxon>Moraceae</taxon>
        <taxon>Ficeae</taxon>
        <taxon>Ficus</taxon>
    </lineage>
</organism>
<comment type="caution">
    <text evidence="1">The sequence shown here is derived from an EMBL/GenBank/DDBJ whole genome shotgun (WGS) entry which is preliminary data.</text>
</comment>
<sequence length="55" mass="6046">MLKLFSNSDFSCRSSAAASSHAILDTHRSSSMALVCGLYKLDFDRKFTKGSVNEN</sequence>
<protein>
    <submittedName>
        <fullName evidence="1">Uncharacterized protein</fullName>
    </submittedName>
</protein>
<evidence type="ECO:0000313" key="1">
    <source>
        <dbReference type="EMBL" id="GMN40639.1"/>
    </source>
</evidence>
<dbReference type="EMBL" id="BTGU01000011">
    <property type="protein sequence ID" value="GMN40639.1"/>
    <property type="molecule type" value="Genomic_DNA"/>
</dbReference>
<reference evidence="1" key="1">
    <citation type="submission" date="2023-07" db="EMBL/GenBank/DDBJ databases">
        <title>draft genome sequence of fig (Ficus carica).</title>
        <authorList>
            <person name="Takahashi T."/>
            <person name="Nishimura K."/>
        </authorList>
    </citation>
    <scope>NUCLEOTIDE SEQUENCE</scope>
</reference>
<dbReference type="AlphaFoldDB" id="A0AA87ZVF7"/>
<gene>
    <name evidence="1" type="ORF">TIFTF001_009866</name>
</gene>
<proteinExistence type="predicted"/>
<keyword evidence="2" id="KW-1185">Reference proteome</keyword>
<dbReference type="Proteomes" id="UP001187192">
    <property type="component" value="Unassembled WGS sequence"/>
</dbReference>
<name>A0AA87ZVF7_FICCA</name>
<evidence type="ECO:0000313" key="2">
    <source>
        <dbReference type="Proteomes" id="UP001187192"/>
    </source>
</evidence>